<keyword evidence="6" id="KW-0547">Nucleotide-binding</keyword>
<evidence type="ECO:0000256" key="8">
    <source>
        <dbReference type="ARBA" id="ARBA00022967"/>
    </source>
</evidence>
<dbReference type="AlphaFoldDB" id="A0A6J6UDF1"/>
<dbReference type="PANTHER" id="PTHR43790">
    <property type="entry name" value="CARBOHYDRATE TRANSPORT ATP-BINDING PROTEIN MG119-RELATED"/>
    <property type="match status" value="1"/>
</dbReference>
<keyword evidence="4" id="KW-0762">Sugar transport</keyword>
<sequence length="501" mass="53807">MAQKGDLLLQMKGVQKRFGGAIALRGTDLSIRAGEIHALLGENGAGKSTMLKILAGVHVNDGGTISLGDKPFTTGSPQASIEQGIAVIYQEPSLFLDLTLAENVFIGRQPMKGVAIDWAQAQNEAARLFAELGVPLDPKRQARGLSIADQQVVEIAKALSMNANIILMDEPTAALSASEVERLMTVMKSLKAANKAVIFVSHRLDEVFAISDYITVMRDGATVSENPVGGTDLQKVIKEMVGRELTELFPKTENKIGDVALEIKDLTNPAYFRNISFTVRHGEIVALAGLVGSGRSEVARAIFGIDKYTTGSVKVNGKDLAKGSPVAAMAEKIALVPEDRRQQGLFMIAGVDRNISMESFDRIKGKIFLNFKKERALTETWREKLSIKYAAPSNPVESLSGGNQQKTVLAKWLATDPDILIVDEPTRGIDVGTKAEVHKLINAAAGEGKAVLMISSELPEVLGMADRIIVMREGHQVAELSRKEATQEKVIAAATTGSKGA</sequence>
<keyword evidence="9" id="KW-0472">Membrane</keyword>
<evidence type="ECO:0000256" key="1">
    <source>
        <dbReference type="ARBA" id="ARBA00004202"/>
    </source>
</evidence>
<dbReference type="SUPFAM" id="SSF52540">
    <property type="entry name" value="P-loop containing nucleoside triphosphate hydrolases"/>
    <property type="match status" value="2"/>
</dbReference>
<keyword evidence="3" id="KW-1003">Cell membrane</keyword>
<dbReference type="GO" id="GO:0005524">
    <property type="term" value="F:ATP binding"/>
    <property type="evidence" value="ECO:0007669"/>
    <property type="project" value="UniProtKB-KW"/>
</dbReference>
<dbReference type="FunFam" id="3.40.50.300:FF:000127">
    <property type="entry name" value="Ribose import ATP-binding protein RbsA"/>
    <property type="match status" value="1"/>
</dbReference>
<evidence type="ECO:0000256" key="4">
    <source>
        <dbReference type="ARBA" id="ARBA00022597"/>
    </source>
</evidence>
<dbReference type="PANTHER" id="PTHR43790:SF3">
    <property type="entry name" value="D-ALLOSE IMPORT ATP-BINDING PROTEIN ALSA-RELATED"/>
    <property type="match status" value="1"/>
</dbReference>
<evidence type="ECO:0000259" key="10">
    <source>
        <dbReference type="PROSITE" id="PS50893"/>
    </source>
</evidence>
<dbReference type="InterPro" id="IPR003593">
    <property type="entry name" value="AAA+_ATPase"/>
</dbReference>
<evidence type="ECO:0000256" key="5">
    <source>
        <dbReference type="ARBA" id="ARBA00022737"/>
    </source>
</evidence>
<feature type="domain" description="ABC transporter" evidence="10">
    <location>
        <begin position="9"/>
        <end position="244"/>
    </location>
</feature>
<dbReference type="PROSITE" id="PS50893">
    <property type="entry name" value="ABC_TRANSPORTER_2"/>
    <property type="match status" value="2"/>
</dbReference>
<dbReference type="SMART" id="SM00382">
    <property type="entry name" value="AAA"/>
    <property type="match status" value="2"/>
</dbReference>
<dbReference type="GO" id="GO:0016887">
    <property type="term" value="F:ATP hydrolysis activity"/>
    <property type="evidence" value="ECO:0007669"/>
    <property type="project" value="InterPro"/>
</dbReference>
<organism evidence="11">
    <name type="scientific">freshwater metagenome</name>
    <dbReference type="NCBI Taxonomy" id="449393"/>
    <lineage>
        <taxon>unclassified sequences</taxon>
        <taxon>metagenomes</taxon>
        <taxon>ecological metagenomes</taxon>
    </lineage>
</organism>
<evidence type="ECO:0000256" key="3">
    <source>
        <dbReference type="ARBA" id="ARBA00022475"/>
    </source>
</evidence>
<name>A0A6J6UDF1_9ZZZZ</name>
<keyword evidence="5" id="KW-0677">Repeat</keyword>
<evidence type="ECO:0000256" key="7">
    <source>
        <dbReference type="ARBA" id="ARBA00022840"/>
    </source>
</evidence>
<gene>
    <name evidence="11" type="ORF">UFOPK2844_00805</name>
</gene>
<keyword evidence="7" id="KW-0067">ATP-binding</keyword>
<reference evidence="11" key="1">
    <citation type="submission" date="2020-05" db="EMBL/GenBank/DDBJ databases">
        <authorList>
            <person name="Chiriac C."/>
            <person name="Salcher M."/>
            <person name="Ghai R."/>
            <person name="Kavagutti S V."/>
        </authorList>
    </citation>
    <scope>NUCLEOTIDE SEQUENCE</scope>
</reference>
<evidence type="ECO:0000256" key="6">
    <source>
        <dbReference type="ARBA" id="ARBA00022741"/>
    </source>
</evidence>
<dbReference type="EMBL" id="CAEZZG010000010">
    <property type="protein sequence ID" value="CAB4756703.1"/>
    <property type="molecule type" value="Genomic_DNA"/>
</dbReference>
<dbReference type="CDD" id="cd03215">
    <property type="entry name" value="ABC_Carb_Monos_II"/>
    <property type="match status" value="1"/>
</dbReference>
<dbReference type="InterPro" id="IPR003439">
    <property type="entry name" value="ABC_transporter-like_ATP-bd"/>
</dbReference>
<evidence type="ECO:0000256" key="9">
    <source>
        <dbReference type="ARBA" id="ARBA00023136"/>
    </source>
</evidence>
<protein>
    <submittedName>
        <fullName evidence="11">Unannotated protein</fullName>
    </submittedName>
</protein>
<keyword evidence="2" id="KW-0813">Transport</keyword>
<dbReference type="Pfam" id="PF00005">
    <property type="entry name" value="ABC_tran"/>
    <property type="match status" value="2"/>
</dbReference>
<evidence type="ECO:0000313" key="11">
    <source>
        <dbReference type="EMBL" id="CAB4756703.1"/>
    </source>
</evidence>
<dbReference type="InterPro" id="IPR050107">
    <property type="entry name" value="ABC_carbohydrate_import_ATPase"/>
</dbReference>
<feature type="domain" description="ABC transporter" evidence="10">
    <location>
        <begin position="254"/>
        <end position="498"/>
    </location>
</feature>
<keyword evidence="8" id="KW-1278">Translocase</keyword>
<dbReference type="Gene3D" id="3.40.50.300">
    <property type="entry name" value="P-loop containing nucleotide triphosphate hydrolases"/>
    <property type="match status" value="2"/>
</dbReference>
<dbReference type="GO" id="GO:0005886">
    <property type="term" value="C:plasma membrane"/>
    <property type="evidence" value="ECO:0007669"/>
    <property type="project" value="UniProtKB-SubCell"/>
</dbReference>
<dbReference type="InterPro" id="IPR027417">
    <property type="entry name" value="P-loop_NTPase"/>
</dbReference>
<accession>A0A6J6UDF1</accession>
<dbReference type="CDD" id="cd03216">
    <property type="entry name" value="ABC_Carb_Monos_I"/>
    <property type="match status" value="1"/>
</dbReference>
<evidence type="ECO:0000256" key="2">
    <source>
        <dbReference type="ARBA" id="ARBA00022448"/>
    </source>
</evidence>
<comment type="subcellular location">
    <subcellularLocation>
        <location evidence="1">Cell membrane</location>
        <topology evidence="1">Peripheral membrane protein</topology>
    </subcellularLocation>
</comment>
<proteinExistence type="predicted"/>